<sequence>MKIKFVFAAAAVAMLSLASCKKDYVCTWEADGVSLSQDYPGLDKDAAEATETTCKNAGGTWSTK</sequence>
<feature type="chain" id="PRO_5045393340" description="Lipoprotein" evidence="1">
    <location>
        <begin position="19"/>
        <end position="64"/>
    </location>
</feature>
<gene>
    <name evidence="2" type="ORF">GCM10009118_30570</name>
</gene>
<name>A0ABN1MTM0_9FLAO</name>
<evidence type="ECO:0008006" key="4">
    <source>
        <dbReference type="Google" id="ProtNLM"/>
    </source>
</evidence>
<feature type="signal peptide" evidence="1">
    <location>
        <begin position="1"/>
        <end position="18"/>
    </location>
</feature>
<dbReference type="EMBL" id="BAAAFH010000022">
    <property type="protein sequence ID" value="GAA0876647.1"/>
    <property type="molecule type" value="Genomic_DNA"/>
</dbReference>
<protein>
    <recommendedName>
        <fullName evidence="4">Lipoprotein</fullName>
    </recommendedName>
</protein>
<dbReference type="PROSITE" id="PS51257">
    <property type="entry name" value="PROKAR_LIPOPROTEIN"/>
    <property type="match status" value="1"/>
</dbReference>
<organism evidence="2 3">
    <name type="scientific">Wandonia haliotis</name>
    <dbReference type="NCBI Taxonomy" id="574963"/>
    <lineage>
        <taxon>Bacteria</taxon>
        <taxon>Pseudomonadati</taxon>
        <taxon>Bacteroidota</taxon>
        <taxon>Flavobacteriia</taxon>
        <taxon>Flavobacteriales</taxon>
        <taxon>Crocinitomicaceae</taxon>
        <taxon>Wandonia</taxon>
    </lineage>
</organism>
<comment type="caution">
    <text evidence="2">The sequence shown here is derived from an EMBL/GenBank/DDBJ whole genome shotgun (WGS) entry which is preliminary data.</text>
</comment>
<keyword evidence="3" id="KW-1185">Reference proteome</keyword>
<evidence type="ECO:0000313" key="3">
    <source>
        <dbReference type="Proteomes" id="UP001501126"/>
    </source>
</evidence>
<evidence type="ECO:0000313" key="2">
    <source>
        <dbReference type="EMBL" id="GAA0876647.1"/>
    </source>
</evidence>
<evidence type="ECO:0000256" key="1">
    <source>
        <dbReference type="SAM" id="SignalP"/>
    </source>
</evidence>
<dbReference type="Proteomes" id="UP001501126">
    <property type="component" value="Unassembled WGS sequence"/>
</dbReference>
<proteinExistence type="predicted"/>
<dbReference type="RefSeq" id="WP_343789918.1">
    <property type="nucleotide sequence ID" value="NZ_BAAAFH010000022.1"/>
</dbReference>
<keyword evidence="1" id="KW-0732">Signal</keyword>
<accession>A0ABN1MTM0</accession>
<reference evidence="2 3" key="1">
    <citation type="journal article" date="2019" name="Int. J. Syst. Evol. Microbiol.">
        <title>The Global Catalogue of Microorganisms (GCM) 10K type strain sequencing project: providing services to taxonomists for standard genome sequencing and annotation.</title>
        <authorList>
            <consortium name="The Broad Institute Genomics Platform"/>
            <consortium name="The Broad Institute Genome Sequencing Center for Infectious Disease"/>
            <person name="Wu L."/>
            <person name="Ma J."/>
        </authorList>
    </citation>
    <scope>NUCLEOTIDE SEQUENCE [LARGE SCALE GENOMIC DNA]</scope>
    <source>
        <strain evidence="2 3">JCM 16083</strain>
    </source>
</reference>